<dbReference type="Pfam" id="PF00753">
    <property type="entry name" value="Lactamase_B"/>
    <property type="match status" value="1"/>
</dbReference>
<evidence type="ECO:0000259" key="1">
    <source>
        <dbReference type="SMART" id="SM00849"/>
    </source>
</evidence>
<dbReference type="Gene3D" id="3.60.15.10">
    <property type="entry name" value="Ribonuclease Z/Hydroxyacylglutathione hydrolase-like"/>
    <property type="match status" value="1"/>
</dbReference>
<reference evidence="2 3" key="1">
    <citation type="submission" date="2016-10" db="EMBL/GenBank/DDBJ databases">
        <authorList>
            <person name="de Groot N.N."/>
        </authorList>
    </citation>
    <scope>NUCLEOTIDE SEQUENCE [LARGE SCALE GENOMIC DNA]</scope>
    <source>
        <strain evidence="2 3">DSM 44945</strain>
    </source>
</reference>
<dbReference type="Proteomes" id="UP000198661">
    <property type="component" value="Unassembled WGS sequence"/>
</dbReference>
<name>A0A1I2NZ04_9BACL</name>
<dbReference type="SMART" id="SM00849">
    <property type="entry name" value="Lactamase_B"/>
    <property type="match status" value="1"/>
</dbReference>
<dbReference type="InterPro" id="IPR048933">
    <property type="entry name" value="B_lactamase-like_C"/>
</dbReference>
<dbReference type="SUPFAM" id="SSF56281">
    <property type="entry name" value="Metallo-hydrolase/oxidoreductase"/>
    <property type="match status" value="1"/>
</dbReference>
<dbReference type="EMBL" id="FOOK01000014">
    <property type="protein sequence ID" value="SFG06706.1"/>
    <property type="molecule type" value="Genomic_DNA"/>
</dbReference>
<keyword evidence="3" id="KW-1185">Reference proteome</keyword>
<accession>A0A1I2NZ04</accession>
<dbReference type="InterPro" id="IPR036866">
    <property type="entry name" value="RibonucZ/Hydroxyglut_hydro"/>
</dbReference>
<dbReference type="Pfam" id="PF21221">
    <property type="entry name" value="B_lactamase-like_C"/>
    <property type="match status" value="1"/>
</dbReference>
<dbReference type="OrthoDB" id="9761531at2"/>
<dbReference type="RefSeq" id="WP_092038260.1">
    <property type="nucleotide sequence ID" value="NZ_FOOK01000014.1"/>
</dbReference>
<dbReference type="PANTHER" id="PTHR23131">
    <property type="entry name" value="ENDORIBONUCLEASE LACTB2"/>
    <property type="match status" value="1"/>
</dbReference>
<dbReference type="InterPro" id="IPR036388">
    <property type="entry name" value="WH-like_DNA-bd_sf"/>
</dbReference>
<feature type="domain" description="Metallo-beta-lactamase" evidence="1">
    <location>
        <begin position="20"/>
        <end position="233"/>
    </location>
</feature>
<dbReference type="Gene3D" id="1.10.10.10">
    <property type="entry name" value="Winged helix-like DNA-binding domain superfamily/Winged helix DNA-binding domain"/>
    <property type="match status" value="1"/>
</dbReference>
<evidence type="ECO:0000313" key="2">
    <source>
        <dbReference type="EMBL" id="SFG06706.1"/>
    </source>
</evidence>
<organism evidence="2 3">
    <name type="scientific">Planifilum fulgidum</name>
    <dbReference type="NCBI Taxonomy" id="201973"/>
    <lineage>
        <taxon>Bacteria</taxon>
        <taxon>Bacillati</taxon>
        <taxon>Bacillota</taxon>
        <taxon>Bacilli</taxon>
        <taxon>Bacillales</taxon>
        <taxon>Thermoactinomycetaceae</taxon>
        <taxon>Planifilum</taxon>
    </lineage>
</organism>
<sequence>MNHWEDLTEVPLPLPFPLKIIKAYVIRGSGGYTLIDAGLNCEEDWALWEQTRKEMGWRWDEVEKIVLTHYHPDHYGLAGKLQQVTGAPVLMSRTDAEQARFFWDEGSDAPEVLADLYARHGLSEDWTSRIPGHLRDFRKWVEPHPEPTFIQGGETIRLGDREYRILHTPGHADGHLSFYDPERKWLIGGDFLLPKITPNISLWPGCDPNPLKSYLTTLDKMESLPVKRVFPAHGPVFDTYRERIAELKEHHRVRLERMKDLLKAGPLPAAEICFEIFGRNLSIHNLRFALSETLAHLEYLRHRGEVTLEERGKTLLYALNP</sequence>
<dbReference type="CDD" id="cd07725">
    <property type="entry name" value="TTHA1429-like_MBL-fold"/>
    <property type="match status" value="1"/>
</dbReference>
<dbReference type="PANTHER" id="PTHR23131:SF4">
    <property type="entry name" value="METALLO-BETA-LACTAMASE SUPERFAMILY POTEIN"/>
    <property type="match status" value="1"/>
</dbReference>
<dbReference type="InterPro" id="IPR050662">
    <property type="entry name" value="Sec-metab_biosynth-thioest"/>
</dbReference>
<gene>
    <name evidence="2" type="ORF">SAMN04488025_11445</name>
</gene>
<proteinExistence type="predicted"/>
<evidence type="ECO:0000313" key="3">
    <source>
        <dbReference type="Proteomes" id="UP000198661"/>
    </source>
</evidence>
<protein>
    <submittedName>
        <fullName evidence="2">Glyoxylase, beta-lactamase superfamily II</fullName>
    </submittedName>
</protein>
<dbReference type="InterPro" id="IPR001279">
    <property type="entry name" value="Metallo-B-lactamas"/>
</dbReference>
<dbReference type="AlphaFoldDB" id="A0A1I2NZ04"/>
<dbReference type="STRING" id="201973.SAMN04488025_11445"/>